<evidence type="ECO:0000256" key="6">
    <source>
        <dbReference type="ARBA" id="ARBA00022968"/>
    </source>
</evidence>
<organism evidence="13 14">
    <name type="scientific">Rhynocoris fuscipes</name>
    <dbReference type="NCBI Taxonomy" id="488301"/>
    <lineage>
        <taxon>Eukaryota</taxon>
        <taxon>Metazoa</taxon>
        <taxon>Ecdysozoa</taxon>
        <taxon>Arthropoda</taxon>
        <taxon>Hexapoda</taxon>
        <taxon>Insecta</taxon>
        <taxon>Pterygota</taxon>
        <taxon>Neoptera</taxon>
        <taxon>Paraneoptera</taxon>
        <taxon>Hemiptera</taxon>
        <taxon>Heteroptera</taxon>
        <taxon>Panheteroptera</taxon>
        <taxon>Cimicomorpha</taxon>
        <taxon>Reduviidae</taxon>
        <taxon>Harpactorinae</taxon>
        <taxon>Harpactorini</taxon>
        <taxon>Rhynocoris</taxon>
    </lineage>
</organism>
<keyword evidence="9" id="KW-0472">Membrane</keyword>
<evidence type="ECO:0000256" key="8">
    <source>
        <dbReference type="ARBA" id="ARBA00023034"/>
    </source>
</evidence>
<evidence type="ECO:0000256" key="1">
    <source>
        <dbReference type="ARBA" id="ARBA00004323"/>
    </source>
</evidence>
<feature type="signal peptide" evidence="12">
    <location>
        <begin position="1"/>
        <end position="19"/>
    </location>
</feature>
<keyword evidence="6" id="KW-0735">Signal-anchor</keyword>
<keyword evidence="7" id="KW-1133">Transmembrane helix</keyword>
<keyword evidence="12" id="KW-0732">Signal</keyword>
<dbReference type="FunFam" id="3.90.550.50:FF:000001">
    <property type="entry name" value="Hexosyltransferase"/>
    <property type="match status" value="1"/>
</dbReference>
<keyword evidence="14" id="KW-1185">Reference proteome</keyword>
<dbReference type="Proteomes" id="UP001461498">
    <property type="component" value="Unassembled WGS sequence"/>
</dbReference>
<evidence type="ECO:0000313" key="13">
    <source>
        <dbReference type="EMBL" id="KAK9512352.1"/>
    </source>
</evidence>
<dbReference type="GO" id="GO:0000139">
    <property type="term" value="C:Golgi membrane"/>
    <property type="evidence" value="ECO:0007669"/>
    <property type="project" value="UniProtKB-SubCell"/>
</dbReference>
<dbReference type="Pfam" id="PF01762">
    <property type="entry name" value="Galactosyl_T"/>
    <property type="match status" value="1"/>
</dbReference>
<evidence type="ECO:0000256" key="10">
    <source>
        <dbReference type="ARBA" id="ARBA00023180"/>
    </source>
</evidence>
<reference evidence="13 14" key="1">
    <citation type="submission" date="2022-12" db="EMBL/GenBank/DDBJ databases">
        <title>Chromosome-level genome assembly of true bugs.</title>
        <authorList>
            <person name="Ma L."/>
            <person name="Li H."/>
        </authorList>
    </citation>
    <scope>NUCLEOTIDE SEQUENCE [LARGE SCALE GENOMIC DNA]</scope>
    <source>
        <strain evidence="13">Lab_2022b</strain>
    </source>
</reference>
<dbReference type="PANTHER" id="PTHR11214:SF235">
    <property type="entry name" value="HEXOSYLTRANSFERASE"/>
    <property type="match status" value="1"/>
</dbReference>
<dbReference type="EC" id="2.4.1.-" evidence="11"/>
<dbReference type="PROSITE" id="PS51257">
    <property type="entry name" value="PROKAR_LIPOPROTEIN"/>
    <property type="match status" value="1"/>
</dbReference>
<evidence type="ECO:0000313" key="14">
    <source>
        <dbReference type="Proteomes" id="UP001461498"/>
    </source>
</evidence>
<evidence type="ECO:0000256" key="5">
    <source>
        <dbReference type="ARBA" id="ARBA00022692"/>
    </source>
</evidence>
<evidence type="ECO:0000256" key="2">
    <source>
        <dbReference type="ARBA" id="ARBA00008661"/>
    </source>
</evidence>
<evidence type="ECO:0000256" key="4">
    <source>
        <dbReference type="ARBA" id="ARBA00022679"/>
    </source>
</evidence>
<dbReference type="GO" id="GO:0016758">
    <property type="term" value="F:hexosyltransferase activity"/>
    <property type="evidence" value="ECO:0007669"/>
    <property type="project" value="InterPro"/>
</dbReference>
<evidence type="ECO:0000256" key="7">
    <source>
        <dbReference type="ARBA" id="ARBA00022989"/>
    </source>
</evidence>
<dbReference type="AlphaFoldDB" id="A0AAW1DSN4"/>
<gene>
    <name evidence="13" type="ORF">O3M35_000797</name>
</gene>
<keyword evidence="10" id="KW-0325">Glycoprotein</keyword>
<comment type="subcellular location">
    <subcellularLocation>
        <location evidence="1 11">Golgi apparatus membrane</location>
        <topology evidence="1 11">Single-pass type II membrane protein</topology>
    </subcellularLocation>
</comment>
<dbReference type="InterPro" id="IPR002659">
    <property type="entry name" value="Glyco_trans_31"/>
</dbReference>
<comment type="similarity">
    <text evidence="2 11">Belongs to the glycosyltransferase 31 family.</text>
</comment>
<sequence length="381" mass="44444">MKNKKYALFFLLIVTSCLLFYDYSNDPTGGFKIIKTQVNFNRYFLRKFKINNSISSSSNKGLLDLDNFYYIISNNPCKELYISKYNITTVQIVTSYAGNVEARSALRRAYPKYELEKLGIVRLFLLAMCKPNGKDRITQHALYHENSRYGDLIQGNFYEDYRNLTYKHIMGLKWVVTKCYNLKHIIKMDDDILVDLYDLTALIKKKNINNREMAGYLERNMRPIRIKANKWYVTNNEYNGNEYPPFLSGWMYVMNIPLAMELVNNAYKVPYFWIDDVFVTGILANQLNVSYIDLSEHFSLHSEVVECCIRLRTKCGFFVAPSSGDYSLQVKFHDHCYTCRTFMNACRILPKGKTVEKICVAKRRTPALGKGLSEIRVVQLT</sequence>
<keyword evidence="5" id="KW-0812">Transmembrane</keyword>
<dbReference type="PANTHER" id="PTHR11214">
    <property type="entry name" value="BETA-1,3-N-ACETYLGLUCOSAMINYLTRANSFERASE"/>
    <property type="match status" value="1"/>
</dbReference>
<evidence type="ECO:0000256" key="11">
    <source>
        <dbReference type="RuleBase" id="RU363063"/>
    </source>
</evidence>
<comment type="caution">
    <text evidence="13">The sequence shown here is derived from an EMBL/GenBank/DDBJ whole genome shotgun (WGS) entry which is preliminary data.</text>
</comment>
<keyword evidence="8 11" id="KW-0333">Golgi apparatus</keyword>
<evidence type="ECO:0000256" key="9">
    <source>
        <dbReference type="ARBA" id="ARBA00023136"/>
    </source>
</evidence>
<name>A0AAW1DSN4_9HEMI</name>
<dbReference type="Gene3D" id="3.90.550.50">
    <property type="match status" value="1"/>
</dbReference>
<feature type="chain" id="PRO_5043329229" description="Hexosyltransferase" evidence="12">
    <location>
        <begin position="20"/>
        <end position="381"/>
    </location>
</feature>
<keyword evidence="3 11" id="KW-0328">Glycosyltransferase</keyword>
<proteinExistence type="inferred from homology"/>
<keyword evidence="4" id="KW-0808">Transferase</keyword>
<dbReference type="EMBL" id="JAPXFL010000001">
    <property type="protein sequence ID" value="KAK9512352.1"/>
    <property type="molecule type" value="Genomic_DNA"/>
</dbReference>
<dbReference type="GO" id="GO:0006493">
    <property type="term" value="P:protein O-linked glycosylation"/>
    <property type="evidence" value="ECO:0007669"/>
    <property type="project" value="TreeGrafter"/>
</dbReference>
<accession>A0AAW1DSN4</accession>
<protein>
    <recommendedName>
        <fullName evidence="11">Hexosyltransferase</fullName>
        <ecNumber evidence="11">2.4.1.-</ecNumber>
    </recommendedName>
</protein>
<evidence type="ECO:0000256" key="3">
    <source>
        <dbReference type="ARBA" id="ARBA00022676"/>
    </source>
</evidence>
<evidence type="ECO:0000256" key="12">
    <source>
        <dbReference type="SAM" id="SignalP"/>
    </source>
</evidence>